<protein>
    <recommendedName>
        <fullName evidence="1">Thioredoxin domain-containing protein</fullName>
    </recommendedName>
</protein>
<comment type="caution">
    <text evidence="2">The sequence shown here is derived from an EMBL/GenBank/DDBJ whole genome shotgun (WGS) entry which is preliminary data.</text>
</comment>
<dbReference type="InterPro" id="IPR000866">
    <property type="entry name" value="AhpC/TSA"/>
</dbReference>
<dbReference type="Gene3D" id="3.40.30.10">
    <property type="entry name" value="Glutaredoxin"/>
    <property type="match status" value="1"/>
</dbReference>
<dbReference type="PROSITE" id="PS51352">
    <property type="entry name" value="THIOREDOXIN_2"/>
    <property type="match status" value="1"/>
</dbReference>
<dbReference type="EMBL" id="AAWS01000060">
    <property type="protein sequence ID" value="EAY24838.1"/>
    <property type="molecule type" value="Genomic_DNA"/>
</dbReference>
<name>A1ZXR0_MICM2</name>
<dbReference type="GO" id="GO:0016209">
    <property type="term" value="F:antioxidant activity"/>
    <property type="evidence" value="ECO:0007669"/>
    <property type="project" value="InterPro"/>
</dbReference>
<dbReference type="eggNOG" id="COG1225">
    <property type="taxonomic scope" value="Bacteria"/>
</dbReference>
<sequence>MWSCQNSKGGVNSGVNARKIITNDKPNPQAQKIPDVQFTTLDGKPFTRKDLDKKTTMFFLFNSLCHHCQDNAKNLVKHANQLKGKQVILFSSEPIKALKTFDEAYEMNKYDNYRVMQIEEKKIFDYFGHVMTPSVFIYNRHHELVQKINGNTFFEFILNNVPVDQS</sequence>
<reference evidence="2 3" key="1">
    <citation type="submission" date="2007-01" db="EMBL/GenBank/DDBJ databases">
        <authorList>
            <person name="Haygood M."/>
            <person name="Podell S."/>
            <person name="Anderson C."/>
            <person name="Hopkinson B."/>
            <person name="Roe K."/>
            <person name="Barbeau K."/>
            <person name="Gaasterland T."/>
            <person name="Ferriera S."/>
            <person name="Johnson J."/>
            <person name="Kravitz S."/>
            <person name="Beeson K."/>
            <person name="Sutton G."/>
            <person name="Rogers Y.-H."/>
            <person name="Friedman R."/>
            <person name="Frazier M."/>
            <person name="Venter J.C."/>
        </authorList>
    </citation>
    <scope>NUCLEOTIDE SEQUENCE [LARGE SCALE GENOMIC DNA]</scope>
    <source>
        <strain evidence="2 3">ATCC 23134</strain>
    </source>
</reference>
<evidence type="ECO:0000259" key="1">
    <source>
        <dbReference type="PROSITE" id="PS51352"/>
    </source>
</evidence>
<keyword evidence="3" id="KW-1185">Reference proteome</keyword>
<dbReference type="AlphaFoldDB" id="A1ZXR0"/>
<dbReference type="GO" id="GO:0016491">
    <property type="term" value="F:oxidoreductase activity"/>
    <property type="evidence" value="ECO:0007669"/>
    <property type="project" value="InterPro"/>
</dbReference>
<dbReference type="SUPFAM" id="SSF52833">
    <property type="entry name" value="Thioredoxin-like"/>
    <property type="match status" value="1"/>
</dbReference>
<evidence type="ECO:0000313" key="2">
    <source>
        <dbReference type="EMBL" id="EAY24838.1"/>
    </source>
</evidence>
<dbReference type="InterPro" id="IPR036249">
    <property type="entry name" value="Thioredoxin-like_sf"/>
</dbReference>
<feature type="domain" description="Thioredoxin" evidence="1">
    <location>
        <begin position="27"/>
        <end position="166"/>
    </location>
</feature>
<dbReference type="InterPro" id="IPR013766">
    <property type="entry name" value="Thioredoxin_domain"/>
</dbReference>
<gene>
    <name evidence="2" type="ORF">M23134_06730</name>
</gene>
<evidence type="ECO:0000313" key="3">
    <source>
        <dbReference type="Proteomes" id="UP000004095"/>
    </source>
</evidence>
<dbReference type="Proteomes" id="UP000004095">
    <property type="component" value="Unassembled WGS sequence"/>
</dbReference>
<organism evidence="2 3">
    <name type="scientific">Microscilla marina ATCC 23134</name>
    <dbReference type="NCBI Taxonomy" id="313606"/>
    <lineage>
        <taxon>Bacteria</taxon>
        <taxon>Pseudomonadati</taxon>
        <taxon>Bacteroidota</taxon>
        <taxon>Cytophagia</taxon>
        <taxon>Cytophagales</taxon>
        <taxon>Microscillaceae</taxon>
        <taxon>Microscilla</taxon>
    </lineage>
</organism>
<proteinExistence type="predicted"/>
<dbReference type="Pfam" id="PF00578">
    <property type="entry name" value="AhpC-TSA"/>
    <property type="match status" value="1"/>
</dbReference>
<accession>A1ZXR0</accession>